<protein>
    <recommendedName>
        <fullName evidence="3">Tc1-like transposase DDE domain-containing protein</fullName>
    </recommendedName>
</protein>
<accession>A0A3B3B5M1</accession>
<dbReference type="GO" id="GO:0003676">
    <property type="term" value="F:nucleic acid binding"/>
    <property type="evidence" value="ECO:0007669"/>
    <property type="project" value="InterPro"/>
</dbReference>
<reference evidence="1" key="2">
    <citation type="submission" date="2025-09" db="UniProtKB">
        <authorList>
            <consortium name="Ensembl"/>
        </authorList>
    </citation>
    <scope>IDENTIFICATION</scope>
</reference>
<dbReference type="PaxDb" id="30732-ENSOMEP00000000424"/>
<reference evidence="1" key="1">
    <citation type="submission" date="2025-08" db="UniProtKB">
        <authorList>
            <consortium name="Ensembl"/>
        </authorList>
    </citation>
    <scope>IDENTIFICATION</scope>
</reference>
<dbReference type="AlphaFoldDB" id="A0A3B3B5M1"/>
<proteinExistence type="predicted"/>
<sequence>MTQFLPQRHKTTIIPQFQQHTPNFLFMKNNAPPHDTRTALDKLQEVGVSYMVWPAITSHLKPIELIWDPLNRDWMIGPHS</sequence>
<dbReference type="InterPro" id="IPR036397">
    <property type="entry name" value="RNaseH_sf"/>
</dbReference>
<dbReference type="STRING" id="30732.ENSOMEP00000000424"/>
<dbReference type="Proteomes" id="UP000261560">
    <property type="component" value="Unplaced"/>
</dbReference>
<dbReference type="Gene3D" id="3.30.420.10">
    <property type="entry name" value="Ribonuclease H-like superfamily/Ribonuclease H"/>
    <property type="match status" value="1"/>
</dbReference>
<keyword evidence="2" id="KW-1185">Reference proteome</keyword>
<evidence type="ECO:0000313" key="2">
    <source>
        <dbReference type="Proteomes" id="UP000261560"/>
    </source>
</evidence>
<organism evidence="1 2">
    <name type="scientific">Oryzias melastigma</name>
    <name type="common">Marine medaka</name>
    <dbReference type="NCBI Taxonomy" id="30732"/>
    <lineage>
        <taxon>Eukaryota</taxon>
        <taxon>Metazoa</taxon>
        <taxon>Chordata</taxon>
        <taxon>Craniata</taxon>
        <taxon>Vertebrata</taxon>
        <taxon>Euteleostomi</taxon>
        <taxon>Actinopterygii</taxon>
        <taxon>Neopterygii</taxon>
        <taxon>Teleostei</taxon>
        <taxon>Neoteleostei</taxon>
        <taxon>Acanthomorphata</taxon>
        <taxon>Ovalentaria</taxon>
        <taxon>Atherinomorphae</taxon>
        <taxon>Beloniformes</taxon>
        <taxon>Adrianichthyidae</taxon>
        <taxon>Oryziinae</taxon>
        <taxon>Oryzias</taxon>
    </lineage>
</organism>
<dbReference type="Ensembl" id="ENSOMET00000015881.1">
    <property type="protein sequence ID" value="ENSOMEP00000000424.1"/>
    <property type="gene ID" value="ENSOMEG00000001318.1"/>
</dbReference>
<name>A0A3B3B5M1_ORYME</name>
<evidence type="ECO:0000313" key="1">
    <source>
        <dbReference type="Ensembl" id="ENSOMEP00000000424.1"/>
    </source>
</evidence>
<dbReference type="GeneTree" id="ENSGT01030000235357"/>
<evidence type="ECO:0008006" key="3">
    <source>
        <dbReference type="Google" id="ProtNLM"/>
    </source>
</evidence>